<sequence length="299" mass="34215">MVRGYPSCYRFCQQCKSDCICMNCDWCHTCRPHKDLINSLPETRAHRDSDHNIACDSYDRSHSCDLGDTQPQSDATNSKSKDHAITLQCAMSSDFFVIIVGPEKKEFNIHTKALCAASIYFNNIINSRMSESRDRTVTLDDGIDVETFALFAQYCYMQDYNYDDKDHPEPLYLHAKVYILAERLQCMGLKATALHKASYRCFTSTPSANSEKMTETILTIYNHTHDVNTGKFPAGPKENWPDCDGVVRDRFRILLAKYWATHLVELRKQEAVALTYQECPEFMADIILFVNPGNPPLMI</sequence>
<dbReference type="InterPro" id="IPR000210">
    <property type="entry name" value="BTB/POZ_dom"/>
</dbReference>
<dbReference type="EMBL" id="SAEB01000006">
    <property type="protein sequence ID" value="RVD85516.1"/>
    <property type="molecule type" value="Genomic_DNA"/>
</dbReference>
<evidence type="ECO:0000313" key="3">
    <source>
        <dbReference type="Proteomes" id="UP000283090"/>
    </source>
</evidence>
<dbReference type="PROSITE" id="PS50097">
    <property type="entry name" value="BTB"/>
    <property type="match status" value="1"/>
</dbReference>
<dbReference type="STRING" id="97331.A0A437A2Z8"/>
<dbReference type="SUPFAM" id="SSF54695">
    <property type="entry name" value="POZ domain"/>
    <property type="match status" value="1"/>
</dbReference>
<comment type="caution">
    <text evidence="2">The sequence shown here is derived from an EMBL/GenBank/DDBJ whole genome shotgun (WGS) entry which is preliminary data.</text>
</comment>
<feature type="domain" description="BTB" evidence="1">
    <location>
        <begin position="93"/>
        <end position="164"/>
    </location>
</feature>
<name>A0A437A2Z8_ARTFL</name>
<dbReference type="VEuPathDB" id="FungiDB:DFL_003837"/>
<dbReference type="Proteomes" id="UP000283090">
    <property type="component" value="Unassembled WGS sequence"/>
</dbReference>
<dbReference type="Pfam" id="PF00651">
    <property type="entry name" value="BTB"/>
    <property type="match status" value="1"/>
</dbReference>
<proteinExistence type="predicted"/>
<reference evidence="2 3" key="1">
    <citation type="submission" date="2019-01" db="EMBL/GenBank/DDBJ databases">
        <title>Intercellular communication is required for trap formation in the nematode-trapping fungus Duddingtonia flagrans.</title>
        <authorList>
            <person name="Youssar L."/>
            <person name="Wernet V."/>
            <person name="Hensel N."/>
            <person name="Hildebrandt H.-G."/>
            <person name="Fischer R."/>
        </authorList>
    </citation>
    <scope>NUCLEOTIDE SEQUENCE [LARGE SCALE GENOMIC DNA]</scope>
    <source>
        <strain evidence="2 3">CBS H-5679</strain>
    </source>
</reference>
<dbReference type="GeneID" id="93586148"/>
<evidence type="ECO:0000259" key="1">
    <source>
        <dbReference type="PROSITE" id="PS50097"/>
    </source>
</evidence>
<dbReference type="AlphaFoldDB" id="A0A437A2Z8"/>
<dbReference type="PANTHER" id="PTHR47843:SF2">
    <property type="entry name" value="BTB DOMAIN-CONTAINING PROTEIN"/>
    <property type="match status" value="1"/>
</dbReference>
<dbReference type="PANTHER" id="PTHR47843">
    <property type="entry name" value="BTB DOMAIN-CONTAINING PROTEIN-RELATED"/>
    <property type="match status" value="1"/>
</dbReference>
<dbReference type="OrthoDB" id="9997739at2759"/>
<accession>A0A437A2Z8</accession>
<dbReference type="RefSeq" id="XP_067491060.1">
    <property type="nucleotide sequence ID" value="XM_067632830.1"/>
</dbReference>
<evidence type="ECO:0000313" key="2">
    <source>
        <dbReference type="EMBL" id="RVD85516.1"/>
    </source>
</evidence>
<protein>
    <recommendedName>
        <fullName evidence="1">BTB domain-containing protein</fullName>
    </recommendedName>
</protein>
<dbReference type="Gene3D" id="3.30.710.10">
    <property type="entry name" value="Potassium Channel Kv1.1, Chain A"/>
    <property type="match status" value="1"/>
</dbReference>
<dbReference type="InterPro" id="IPR011333">
    <property type="entry name" value="SKP1/BTB/POZ_sf"/>
</dbReference>
<gene>
    <name evidence="2" type="ORF">DFL_003837</name>
</gene>
<keyword evidence="3" id="KW-1185">Reference proteome</keyword>
<organism evidence="2 3">
    <name type="scientific">Arthrobotrys flagrans</name>
    <name type="common">Nematode-trapping fungus</name>
    <name type="synonym">Trichothecium flagrans</name>
    <dbReference type="NCBI Taxonomy" id="97331"/>
    <lineage>
        <taxon>Eukaryota</taxon>
        <taxon>Fungi</taxon>
        <taxon>Dikarya</taxon>
        <taxon>Ascomycota</taxon>
        <taxon>Pezizomycotina</taxon>
        <taxon>Orbiliomycetes</taxon>
        <taxon>Orbiliales</taxon>
        <taxon>Orbiliaceae</taxon>
        <taxon>Arthrobotrys</taxon>
    </lineage>
</organism>
<dbReference type="CDD" id="cd18186">
    <property type="entry name" value="BTB_POZ_ZBTB_KLHL-like"/>
    <property type="match status" value="1"/>
</dbReference>